<keyword evidence="1" id="KW-0472">Membrane</keyword>
<feature type="transmembrane region" description="Helical" evidence="1">
    <location>
        <begin position="83"/>
        <end position="106"/>
    </location>
</feature>
<reference evidence="2 3" key="1">
    <citation type="submission" date="2020-01" db="EMBL/GenBank/DDBJ databases">
        <title>Sphingomonas sp. strain CSW-10.</title>
        <authorList>
            <person name="Chen W.-M."/>
        </authorList>
    </citation>
    <scope>NUCLEOTIDE SEQUENCE [LARGE SCALE GENOMIC DNA]</scope>
    <source>
        <strain evidence="2 3">CSW-10</strain>
    </source>
</reference>
<dbReference type="AlphaFoldDB" id="A0A6M4AWA7"/>
<sequence length="191" mass="20304">MDKMMDHGGLRLSGRVLLLSATPFVLPLLLTFALALTIGESWPRQIAPGSGLKLAGLLATAGVTALVALWVGRGLPTPMRRFVALFAMVTGLMGWPVWSVGILPSLNGAQLGPRQTVTMAVEGLETSRRTKSNVIDHWARLRPIEPDAPVAAGRYFIDEASHVRWTATRATTVKLEVASGALGAVVVTGTE</sequence>
<gene>
    <name evidence="2" type="ORF">GV829_07530</name>
</gene>
<proteinExistence type="predicted"/>
<dbReference type="KEGG" id="slan:GV829_07530"/>
<dbReference type="EMBL" id="CP053015">
    <property type="protein sequence ID" value="QJQ32319.1"/>
    <property type="molecule type" value="Genomic_DNA"/>
</dbReference>
<keyword evidence="1" id="KW-1133">Transmembrane helix</keyword>
<protein>
    <submittedName>
        <fullName evidence="2">Uncharacterized protein</fullName>
    </submittedName>
</protein>
<evidence type="ECO:0000313" key="2">
    <source>
        <dbReference type="EMBL" id="QJQ32319.1"/>
    </source>
</evidence>
<name>A0A6M4AWA7_9SPHN</name>
<keyword evidence="1" id="KW-0812">Transmembrane</keyword>
<keyword evidence="3" id="KW-1185">Reference proteome</keyword>
<dbReference type="Proteomes" id="UP000503018">
    <property type="component" value="Chromosome"/>
</dbReference>
<organism evidence="2 3">
    <name type="scientific">Sphingomonas lacunae</name>
    <dbReference type="NCBI Taxonomy" id="2698828"/>
    <lineage>
        <taxon>Bacteria</taxon>
        <taxon>Pseudomonadati</taxon>
        <taxon>Pseudomonadota</taxon>
        <taxon>Alphaproteobacteria</taxon>
        <taxon>Sphingomonadales</taxon>
        <taxon>Sphingomonadaceae</taxon>
        <taxon>Sphingomonas</taxon>
    </lineage>
</organism>
<evidence type="ECO:0000256" key="1">
    <source>
        <dbReference type="SAM" id="Phobius"/>
    </source>
</evidence>
<feature type="transmembrane region" description="Helical" evidence="1">
    <location>
        <begin position="51"/>
        <end position="71"/>
    </location>
</feature>
<accession>A0A6M4AWA7</accession>
<evidence type="ECO:0000313" key="3">
    <source>
        <dbReference type="Proteomes" id="UP000503018"/>
    </source>
</evidence>
<dbReference type="RefSeq" id="WP_169945460.1">
    <property type="nucleotide sequence ID" value="NZ_CP053015.1"/>
</dbReference>